<reference evidence="1 2" key="1">
    <citation type="journal article" date="2014" name="Am. J. Bot.">
        <title>Genome assembly and annotation for red clover (Trifolium pratense; Fabaceae).</title>
        <authorList>
            <person name="Istvanek J."/>
            <person name="Jaros M."/>
            <person name="Krenek A."/>
            <person name="Repkova J."/>
        </authorList>
    </citation>
    <scope>NUCLEOTIDE SEQUENCE [LARGE SCALE GENOMIC DNA]</scope>
    <source>
        <strain evidence="2">cv. Tatra</strain>
        <tissue evidence="1">Young leaves</tissue>
    </source>
</reference>
<evidence type="ECO:0000313" key="1">
    <source>
        <dbReference type="EMBL" id="PNX90196.1"/>
    </source>
</evidence>
<evidence type="ECO:0000313" key="2">
    <source>
        <dbReference type="Proteomes" id="UP000236291"/>
    </source>
</evidence>
<evidence type="ECO:0008006" key="3">
    <source>
        <dbReference type="Google" id="ProtNLM"/>
    </source>
</evidence>
<organism evidence="1 2">
    <name type="scientific">Trifolium pratense</name>
    <name type="common">Red clover</name>
    <dbReference type="NCBI Taxonomy" id="57577"/>
    <lineage>
        <taxon>Eukaryota</taxon>
        <taxon>Viridiplantae</taxon>
        <taxon>Streptophyta</taxon>
        <taxon>Embryophyta</taxon>
        <taxon>Tracheophyta</taxon>
        <taxon>Spermatophyta</taxon>
        <taxon>Magnoliopsida</taxon>
        <taxon>eudicotyledons</taxon>
        <taxon>Gunneridae</taxon>
        <taxon>Pentapetalae</taxon>
        <taxon>rosids</taxon>
        <taxon>fabids</taxon>
        <taxon>Fabales</taxon>
        <taxon>Fabaceae</taxon>
        <taxon>Papilionoideae</taxon>
        <taxon>50 kb inversion clade</taxon>
        <taxon>NPAAA clade</taxon>
        <taxon>Hologalegina</taxon>
        <taxon>IRL clade</taxon>
        <taxon>Trifolieae</taxon>
        <taxon>Trifolium</taxon>
    </lineage>
</organism>
<dbReference type="NCBIfam" id="TIGR01615">
    <property type="entry name" value="A_thal_3542"/>
    <property type="match status" value="1"/>
</dbReference>
<dbReference type="ExpressionAtlas" id="A0A2K3MHD0">
    <property type="expression patterns" value="baseline"/>
</dbReference>
<dbReference type="InterPro" id="IPR006502">
    <property type="entry name" value="PDDEXK-like"/>
</dbReference>
<proteinExistence type="predicted"/>
<dbReference type="AlphaFoldDB" id="A0A2K3MHD0"/>
<dbReference type="PANTHER" id="PTHR31579">
    <property type="entry name" value="OS03G0796600 PROTEIN"/>
    <property type="match status" value="1"/>
</dbReference>
<dbReference type="EMBL" id="ASHM01062083">
    <property type="protein sequence ID" value="PNX90196.1"/>
    <property type="molecule type" value="Genomic_DNA"/>
</dbReference>
<dbReference type="STRING" id="57577.A0A2K3MHD0"/>
<reference evidence="1 2" key="2">
    <citation type="journal article" date="2017" name="Front. Plant Sci.">
        <title>Gene Classification and Mining of Molecular Markers Useful in Red Clover (Trifolium pratense) Breeding.</title>
        <authorList>
            <person name="Istvanek J."/>
            <person name="Dluhosova J."/>
            <person name="Dluhos P."/>
            <person name="Patkova L."/>
            <person name="Nedelnik J."/>
            <person name="Repkova J."/>
        </authorList>
    </citation>
    <scope>NUCLEOTIDE SEQUENCE [LARGE SCALE GENOMIC DNA]</scope>
    <source>
        <strain evidence="2">cv. Tatra</strain>
        <tissue evidence="1">Young leaves</tissue>
    </source>
</reference>
<accession>A0A2K3MHD0</accession>
<dbReference type="PANTHER" id="PTHR31579:SF1">
    <property type="entry name" value="OS03G0796600 PROTEIN"/>
    <property type="match status" value="1"/>
</dbReference>
<gene>
    <name evidence="1" type="ORF">L195_g046319</name>
</gene>
<sequence>SVEERNLLADAAKIVEKNSKVYKRKEDLIKIVSENLQSLGYDSSICKSKWEKTSSCPAGEYQFIDAIVEGEALIIDIDFRSEFEIARSTGTYKTILQSLPFIFVGKKERLKQIVSVMAEAAKQSLKKKGMHVPPWRKRDYMLAKWISPSAARSKQVSDAAVLETVSSEVVVDADFGELELIFGEEKALPEEVVTASPAWQLPAVKPKSVERGMKVVTGLASLLKEKP</sequence>
<comment type="caution">
    <text evidence="1">The sequence shown here is derived from an EMBL/GenBank/DDBJ whole genome shotgun (WGS) entry which is preliminary data.</text>
</comment>
<protein>
    <recommendedName>
        <fullName evidence="3">DUF506 family protein</fullName>
    </recommendedName>
</protein>
<dbReference type="Proteomes" id="UP000236291">
    <property type="component" value="Unassembled WGS sequence"/>
</dbReference>
<feature type="non-terminal residue" evidence="1">
    <location>
        <position position="1"/>
    </location>
</feature>
<dbReference type="Pfam" id="PF04720">
    <property type="entry name" value="PDDEXK_6"/>
    <property type="match status" value="1"/>
</dbReference>
<name>A0A2K3MHD0_TRIPR</name>